<keyword evidence="4 9" id="KW-0238">DNA-binding</keyword>
<dbReference type="SUPFAM" id="SSF52540">
    <property type="entry name" value="P-loop containing nucleoside triphosphate hydrolases"/>
    <property type="match status" value="1"/>
</dbReference>
<dbReference type="CDD" id="cd00009">
    <property type="entry name" value="AAA"/>
    <property type="match status" value="1"/>
</dbReference>
<dbReference type="GO" id="GO:0000160">
    <property type="term" value="P:phosphorelay signal transduction system"/>
    <property type="evidence" value="ECO:0007669"/>
    <property type="project" value="InterPro"/>
</dbReference>
<feature type="domain" description="Sigma-54 factor interaction" evidence="7">
    <location>
        <begin position="175"/>
        <end position="404"/>
    </location>
</feature>
<evidence type="ECO:0000256" key="1">
    <source>
        <dbReference type="ARBA" id="ARBA00022741"/>
    </source>
</evidence>
<keyword evidence="10" id="KW-1185">Reference proteome</keyword>
<dbReference type="Gene3D" id="3.40.50.2300">
    <property type="match status" value="1"/>
</dbReference>
<dbReference type="SMART" id="SM00448">
    <property type="entry name" value="REC"/>
    <property type="match status" value="1"/>
</dbReference>
<dbReference type="AlphaFoldDB" id="A0A1M6M4E0"/>
<evidence type="ECO:0000313" key="10">
    <source>
        <dbReference type="Proteomes" id="UP000184050"/>
    </source>
</evidence>
<dbReference type="PROSITE" id="PS00676">
    <property type="entry name" value="SIGMA54_INTERACT_2"/>
    <property type="match status" value="1"/>
</dbReference>
<dbReference type="InterPro" id="IPR001789">
    <property type="entry name" value="Sig_transdc_resp-reg_receiver"/>
</dbReference>
<dbReference type="PROSITE" id="PS50045">
    <property type="entry name" value="SIGMA54_INTERACT_4"/>
    <property type="match status" value="1"/>
</dbReference>
<dbReference type="PROSITE" id="PS50110">
    <property type="entry name" value="RESPONSE_REGULATORY"/>
    <property type="match status" value="1"/>
</dbReference>
<dbReference type="InterPro" id="IPR025943">
    <property type="entry name" value="Sigma_54_int_dom_ATP-bd_2"/>
</dbReference>
<evidence type="ECO:0000256" key="3">
    <source>
        <dbReference type="ARBA" id="ARBA00023015"/>
    </source>
</evidence>
<keyword evidence="5" id="KW-0804">Transcription</keyword>
<feature type="domain" description="Response regulatory" evidence="8">
    <location>
        <begin position="35"/>
        <end position="148"/>
    </location>
</feature>
<keyword evidence="3" id="KW-0805">Transcription regulation</keyword>
<dbReference type="InterPro" id="IPR003593">
    <property type="entry name" value="AAA+_ATPase"/>
</dbReference>
<dbReference type="SMART" id="SM00382">
    <property type="entry name" value="AAA"/>
    <property type="match status" value="1"/>
</dbReference>
<dbReference type="InterPro" id="IPR009057">
    <property type="entry name" value="Homeodomain-like_sf"/>
</dbReference>
<name>A0A1M6M4E0_9BACT</name>
<dbReference type="Gene3D" id="1.10.8.60">
    <property type="match status" value="1"/>
</dbReference>
<feature type="modified residue" description="4-aspartylphosphate" evidence="6">
    <location>
        <position position="83"/>
    </location>
</feature>
<dbReference type="Pfam" id="PF00072">
    <property type="entry name" value="Response_reg"/>
    <property type="match status" value="1"/>
</dbReference>
<dbReference type="EMBL" id="FQZE01000030">
    <property type="protein sequence ID" value="SHJ78163.1"/>
    <property type="molecule type" value="Genomic_DNA"/>
</dbReference>
<dbReference type="SUPFAM" id="SSF46689">
    <property type="entry name" value="Homeodomain-like"/>
    <property type="match status" value="1"/>
</dbReference>
<dbReference type="InterPro" id="IPR025944">
    <property type="entry name" value="Sigma_54_int_dom_CS"/>
</dbReference>
<dbReference type="GO" id="GO:0005524">
    <property type="term" value="F:ATP binding"/>
    <property type="evidence" value="ECO:0007669"/>
    <property type="project" value="UniProtKB-KW"/>
</dbReference>
<evidence type="ECO:0000256" key="5">
    <source>
        <dbReference type="ARBA" id="ARBA00023163"/>
    </source>
</evidence>
<dbReference type="Gene3D" id="3.40.50.300">
    <property type="entry name" value="P-loop containing nucleotide triphosphate hydrolases"/>
    <property type="match status" value="1"/>
</dbReference>
<protein>
    <submittedName>
        <fullName evidence="9">DNA-binding transcriptional response regulator, NtrC family, contains REC, AAA-type ATPase, and a Fis-type DNA-binding domains</fullName>
    </submittedName>
</protein>
<dbReference type="SUPFAM" id="SSF52172">
    <property type="entry name" value="CheY-like"/>
    <property type="match status" value="1"/>
</dbReference>
<keyword evidence="1" id="KW-0547">Nucleotide-binding</keyword>
<dbReference type="InterPro" id="IPR011006">
    <property type="entry name" value="CheY-like_superfamily"/>
</dbReference>
<proteinExistence type="predicted"/>
<dbReference type="InterPro" id="IPR002078">
    <property type="entry name" value="Sigma_54_int"/>
</dbReference>
<reference evidence="9 10" key="1">
    <citation type="submission" date="2016-11" db="EMBL/GenBank/DDBJ databases">
        <authorList>
            <person name="Jaros S."/>
            <person name="Januszkiewicz K."/>
            <person name="Wedrychowicz H."/>
        </authorList>
    </citation>
    <scope>NUCLEOTIDE SEQUENCE [LARGE SCALE GENOMIC DNA]</scope>
    <source>
        <strain evidence="9 10">DSM 27063</strain>
    </source>
</reference>
<dbReference type="InterPro" id="IPR027417">
    <property type="entry name" value="P-loop_NTPase"/>
</dbReference>
<accession>A0A1M6M4E0</accession>
<evidence type="ECO:0000313" key="9">
    <source>
        <dbReference type="EMBL" id="SHJ78163.1"/>
    </source>
</evidence>
<dbReference type="FunFam" id="3.40.50.300:FF:000006">
    <property type="entry name" value="DNA-binding transcriptional regulator NtrC"/>
    <property type="match status" value="1"/>
</dbReference>
<keyword evidence="2" id="KW-0067">ATP-binding</keyword>
<evidence type="ECO:0000256" key="6">
    <source>
        <dbReference type="PROSITE-ProRule" id="PRU00169"/>
    </source>
</evidence>
<evidence type="ECO:0000259" key="8">
    <source>
        <dbReference type="PROSITE" id="PS50110"/>
    </source>
</evidence>
<sequence length="479" mass="55040">MFQKIFLFWYGIYKTWTNNIKSKKMSDPKSNIRYKVFIVEDNKLYAQVLKKQLVDNNYQVKVFYNGKDCIAQLDDQPDVITLDYTLPDMTGQEVLKEIQKKLPNTHVIIISAQESISTAIELMKNGAYDYIMKAPDTREKLTNIIKNIYQSDQLKEENTRLKDAIKERYHFRKLIKGNSREIDHIFNLMEKAIQTNISVSIYGETGTGKELVAKGIHYNSPRSNKPFVAVNVSAIPEGLVESELFGHEKGAFTGADFRKTGKFELANTGTLFLDEIADLDLNIQAKLLRIIQEREVTRLGGTEEIPLDVRILTATHKNLSTLVSEGKFRQDLYYRLLGLPIELPPLRQRGNDVILLAKHFVNEFCKENNMAAKSIPDETKQLLLKYNYPGNIRELKAIMELACVMTNSDTIKPAHLNMSVEENVQNLLSNEKTLEEYNHEIVQYFLNKYNQNVRLVASKLGIGKSTIYRMLQKKELALN</sequence>
<dbReference type="PANTHER" id="PTHR32071:SF113">
    <property type="entry name" value="ALGINATE BIOSYNTHESIS TRANSCRIPTIONAL REGULATORY PROTEIN ALGB"/>
    <property type="match status" value="1"/>
</dbReference>
<keyword evidence="6" id="KW-0597">Phosphoprotein</keyword>
<organism evidence="9 10">
    <name type="scientific">Tangfeifania diversioriginum</name>
    <dbReference type="NCBI Taxonomy" id="1168035"/>
    <lineage>
        <taxon>Bacteria</taxon>
        <taxon>Pseudomonadati</taxon>
        <taxon>Bacteroidota</taxon>
        <taxon>Bacteroidia</taxon>
        <taxon>Marinilabiliales</taxon>
        <taxon>Prolixibacteraceae</taxon>
        <taxon>Tangfeifania</taxon>
    </lineage>
</organism>
<dbReference type="Pfam" id="PF00158">
    <property type="entry name" value="Sigma54_activat"/>
    <property type="match status" value="1"/>
</dbReference>
<dbReference type="GO" id="GO:0003677">
    <property type="term" value="F:DNA binding"/>
    <property type="evidence" value="ECO:0007669"/>
    <property type="project" value="UniProtKB-KW"/>
</dbReference>
<dbReference type="GO" id="GO:0006355">
    <property type="term" value="P:regulation of DNA-templated transcription"/>
    <property type="evidence" value="ECO:0007669"/>
    <property type="project" value="InterPro"/>
</dbReference>
<dbReference type="InterPro" id="IPR058031">
    <property type="entry name" value="AAA_lid_NorR"/>
</dbReference>
<dbReference type="Proteomes" id="UP000184050">
    <property type="component" value="Unassembled WGS sequence"/>
</dbReference>
<evidence type="ECO:0000256" key="2">
    <source>
        <dbReference type="ARBA" id="ARBA00022840"/>
    </source>
</evidence>
<dbReference type="PANTHER" id="PTHR32071">
    <property type="entry name" value="TRANSCRIPTIONAL REGULATORY PROTEIN"/>
    <property type="match status" value="1"/>
</dbReference>
<dbReference type="Pfam" id="PF25601">
    <property type="entry name" value="AAA_lid_14"/>
    <property type="match status" value="1"/>
</dbReference>
<evidence type="ECO:0000256" key="4">
    <source>
        <dbReference type="ARBA" id="ARBA00023125"/>
    </source>
</evidence>
<dbReference type="PROSITE" id="PS00688">
    <property type="entry name" value="SIGMA54_INTERACT_3"/>
    <property type="match status" value="1"/>
</dbReference>
<dbReference type="STRING" id="1168035.SAMN05444280_1307"/>
<evidence type="ECO:0000259" key="7">
    <source>
        <dbReference type="PROSITE" id="PS50045"/>
    </source>
</evidence>
<gene>
    <name evidence="9" type="ORF">SAMN05444280_1307</name>
</gene>
<dbReference type="Gene3D" id="1.10.10.60">
    <property type="entry name" value="Homeodomain-like"/>
    <property type="match status" value="1"/>
</dbReference>